<dbReference type="AlphaFoldDB" id="A0AAV6H2I2"/>
<dbReference type="PANTHER" id="PTHR15071">
    <property type="entry name" value="MANNOSE-6-PHOSPHATE RECEPTOR FAMILY MEMBER"/>
    <property type="match status" value="1"/>
</dbReference>
<keyword evidence="1" id="KW-0812">Transmembrane</keyword>
<name>A0AAV6H2I2_9TELE</name>
<evidence type="ECO:0000313" key="3">
    <source>
        <dbReference type="Proteomes" id="UP000823561"/>
    </source>
</evidence>
<dbReference type="EMBL" id="JADWDJ010000005">
    <property type="protein sequence ID" value="KAG5281533.1"/>
    <property type="molecule type" value="Genomic_DNA"/>
</dbReference>
<evidence type="ECO:0000313" key="2">
    <source>
        <dbReference type="EMBL" id="KAG5281533.1"/>
    </source>
</evidence>
<protein>
    <submittedName>
        <fullName evidence="2">Uncharacterized protein</fullName>
    </submittedName>
</protein>
<organism evidence="2 3">
    <name type="scientific">Alosa alosa</name>
    <name type="common">allis shad</name>
    <dbReference type="NCBI Taxonomy" id="278164"/>
    <lineage>
        <taxon>Eukaryota</taxon>
        <taxon>Metazoa</taxon>
        <taxon>Chordata</taxon>
        <taxon>Craniata</taxon>
        <taxon>Vertebrata</taxon>
        <taxon>Euteleostomi</taxon>
        <taxon>Actinopterygii</taxon>
        <taxon>Neopterygii</taxon>
        <taxon>Teleostei</taxon>
        <taxon>Clupei</taxon>
        <taxon>Clupeiformes</taxon>
        <taxon>Clupeoidei</taxon>
        <taxon>Clupeidae</taxon>
        <taxon>Alosa</taxon>
    </lineage>
</organism>
<reference evidence="2" key="1">
    <citation type="submission" date="2020-10" db="EMBL/GenBank/DDBJ databases">
        <title>Chromosome-scale genome assembly of the Allis shad, Alosa alosa.</title>
        <authorList>
            <person name="Margot Z."/>
            <person name="Christophe K."/>
            <person name="Cabau C."/>
            <person name="Louis A."/>
            <person name="Berthelot C."/>
            <person name="Parey E."/>
            <person name="Roest Crollius H."/>
            <person name="Montfort J."/>
            <person name="Robinson-Rechavi M."/>
            <person name="Bucao C."/>
            <person name="Bouchez O."/>
            <person name="Gislard M."/>
            <person name="Lluch J."/>
            <person name="Milhes M."/>
            <person name="Lampietro C."/>
            <person name="Lopez Roques C."/>
            <person name="Donnadieu C."/>
            <person name="Braasch I."/>
            <person name="Desvignes T."/>
            <person name="Postlethwait J."/>
            <person name="Bobe J."/>
            <person name="Guiguen Y."/>
        </authorList>
    </citation>
    <scope>NUCLEOTIDE SEQUENCE</scope>
    <source>
        <strain evidence="2">M-15738</strain>
        <tissue evidence="2">Blood</tissue>
    </source>
</reference>
<accession>A0AAV6H2I2</accession>
<feature type="transmembrane region" description="Helical" evidence="1">
    <location>
        <begin position="162"/>
        <end position="182"/>
    </location>
</feature>
<dbReference type="PANTHER" id="PTHR15071:SF34">
    <property type="entry name" value="MRH DOMAIN-CONTAINING PROTEIN"/>
    <property type="match status" value="1"/>
</dbReference>
<proteinExistence type="predicted"/>
<keyword evidence="1" id="KW-1133">Transmembrane helix</keyword>
<keyword evidence="3" id="KW-1185">Reference proteome</keyword>
<dbReference type="Proteomes" id="UP000823561">
    <property type="component" value="Chromosome 5"/>
</dbReference>
<evidence type="ECO:0000256" key="1">
    <source>
        <dbReference type="SAM" id="Phobius"/>
    </source>
</evidence>
<comment type="caution">
    <text evidence="2">The sequence shown here is derived from an EMBL/GenBank/DDBJ whole genome shotgun (WGS) entry which is preliminary data.</text>
</comment>
<sequence length="227" mass="25365">MMDGSGIIDLGALGDADGFLEHLKPLRSVGSLATTEVMLSFSPCQPFSEPEDVTGTSCTDVAACLVVRFHKNSSRPMDRYLNYGRHIDNQFYYNSSTKTLSVSYSVLAYNHPLTVVHYHCSPNRSLSSTLTFSAEVPLQIWVESPCACPNACTLEDVGPGTILLIILCLSATAYFILGACALRPFRTRRAGVQIAPEDSVWCMLCYQFTDRHRPRRRRHYSRREDTL</sequence>
<dbReference type="GO" id="GO:0005802">
    <property type="term" value="C:trans-Golgi network"/>
    <property type="evidence" value="ECO:0007669"/>
    <property type="project" value="TreeGrafter"/>
</dbReference>
<gene>
    <name evidence="2" type="ORF">AALO_G00073320</name>
</gene>
<keyword evidence="1" id="KW-0472">Membrane</keyword>